<dbReference type="Gene3D" id="2.60.40.10">
    <property type="entry name" value="Immunoglobulins"/>
    <property type="match status" value="1"/>
</dbReference>
<dbReference type="RefSeq" id="WP_159764618.1">
    <property type="nucleotide sequence ID" value="NZ_WUUT01000005.1"/>
</dbReference>
<evidence type="ECO:0000256" key="1">
    <source>
        <dbReference type="SAM" id="MobiDB-lite"/>
    </source>
</evidence>
<dbReference type="InterPro" id="IPR027268">
    <property type="entry name" value="Peptidase_M4/M1_CTD_sf"/>
</dbReference>
<gene>
    <name evidence="2" type="ORF">GRX03_12810</name>
</gene>
<evidence type="ECO:0000313" key="3">
    <source>
        <dbReference type="Proteomes" id="UP000466535"/>
    </source>
</evidence>
<reference evidence="2 3" key="1">
    <citation type="submission" date="2019-12" db="EMBL/GenBank/DDBJ databases">
        <title>Isolation and characterization of three novel carbon monoxide-oxidizing members of Halobacteria from salione crusts and soils.</title>
        <authorList>
            <person name="Myers M.R."/>
            <person name="King G.M."/>
        </authorList>
    </citation>
    <scope>NUCLEOTIDE SEQUENCE [LARGE SCALE GENOMIC DNA]</scope>
    <source>
        <strain evidence="2 3">WSH3</strain>
    </source>
</reference>
<accession>A0A6B0TA62</accession>
<proteinExistence type="predicted"/>
<dbReference type="AlphaFoldDB" id="A0A6B0TA62"/>
<dbReference type="OrthoDB" id="271491at2157"/>
<dbReference type="InterPro" id="IPR013783">
    <property type="entry name" value="Ig-like_fold"/>
</dbReference>
<dbReference type="SUPFAM" id="SSF55486">
    <property type="entry name" value="Metalloproteases ('zincins'), catalytic domain"/>
    <property type="match status" value="1"/>
</dbReference>
<evidence type="ECO:0008006" key="4">
    <source>
        <dbReference type="Google" id="ProtNLM"/>
    </source>
</evidence>
<dbReference type="Gene3D" id="1.10.390.10">
    <property type="entry name" value="Neutral Protease Domain 2"/>
    <property type="match status" value="1"/>
</dbReference>
<dbReference type="EMBL" id="WUUT01000005">
    <property type="protein sequence ID" value="MXR52483.1"/>
    <property type="molecule type" value="Genomic_DNA"/>
</dbReference>
<dbReference type="Proteomes" id="UP000466535">
    <property type="component" value="Unassembled WGS sequence"/>
</dbReference>
<keyword evidence="3" id="KW-1185">Reference proteome</keyword>
<evidence type="ECO:0000313" key="2">
    <source>
        <dbReference type="EMBL" id="MXR52483.1"/>
    </source>
</evidence>
<name>A0A6B0TA62_9EURY</name>
<comment type="caution">
    <text evidence="2">The sequence shown here is derived from an EMBL/GenBank/DDBJ whole genome shotgun (WGS) entry which is preliminary data.</text>
</comment>
<sequence>MDFTRASRGAAFLLLFGDILVLSTGGAAADSSPEDPKLVTDSTEFDTERGAQEVPGETTITLTQELARLPEQRGQYLARHRYEMPTEAALLRVTLPASSVVRSADGFVREDDHTYRWDGTTRRPTLAYAVQANESLDRTGPIAGPGRLVYADVGAWGVVSQPATGHSWGWREPDSVGFERETVVDGPGAAGDVMAYLGAYEEFTHNAHGQRFRLIVPAAASLSESPAALFDSLSAASDELRVGDRDETVFVIATPSDNIDWGVRGLQTGPADMWVRDRERLADADNVWLHEYVHTRQNWAAASDLGWLTEGGATYYAALLSLDQGSISFERFRRRLAVGTSEQFGGSILADPATWQGTAQYHVGALVAGELDRRIRRQTASNKSLQAVFRRFNGRATVLNRTDLQSVIAETAGETVAARAERWTTTTDRPAMWDQAAHETAFAEPPEPARITLSTADDRVDVSGPYRDRRLAEGEPVVPGETVRFAVLAENFGGRPGTFTARLFADGSVVSTTTGTLDAGEQRRIEFAYTFTAPGPVRLAVGERVLDVQVIRPATPTVESLSVNRSTISAGAAVRLSATVTNEAAWPAAGSIGLTRDGRRFTDSRVRLDGTATEEVSVVVRIEEPGTYTFGSGNTTDTVAVTVEPASADDSTNQSSEQSSDDTSASAPSTDDSGDGNAFGPVAVPVVMLGLLLGARLSRRSSS</sequence>
<protein>
    <recommendedName>
        <fullName evidence="4">Glycyl aminopeptidase</fullName>
    </recommendedName>
</protein>
<feature type="compositionally biased region" description="Low complexity" evidence="1">
    <location>
        <begin position="649"/>
        <end position="671"/>
    </location>
</feature>
<feature type="region of interest" description="Disordered" evidence="1">
    <location>
        <begin position="646"/>
        <end position="680"/>
    </location>
</feature>
<organism evidence="2 3">
    <name type="scientific">Halovenus carboxidivorans</name>
    <dbReference type="NCBI Taxonomy" id="2692199"/>
    <lineage>
        <taxon>Archaea</taxon>
        <taxon>Methanobacteriati</taxon>
        <taxon>Methanobacteriota</taxon>
        <taxon>Stenosarchaea group</taxon>
        <taxon>Halobacteria</taxon>
        <taxon>Halobacteriales</taxon>
        <taxon>Haloarculaceae</taxon>
        <taxon>Halovenus</taxon>
    </lineage>
</organism>